<feature type="chain" id="PRO_5012410221" evidence="2">
    <location>
        <begin position="21"/>
        <end position="462"/>
    </location>
</feature>
<proteinExistence type="predicted"/>
<reference evidence="5" key="1">
    <citation type="submission" date="2016-12" db="EMBL/GenBank/DDBJ databases">
        <authorList>
            <person name="Varghese N."/>
            <person name="Submissions S."/>
        </authorList>
    </citation>
    <scope>NUCLEOTIDE SEQUENCE [LARGE SCALE GENOMIC DNA]</scope>
    <source>
        <strain evidence="5">DSM 18830</strain>
    </source>
</reference>
<dbReference type="Proteomes" id="UP000184611">
    <property type="component" value="Unassembled WGS sequence"/>
</dbReference>
<gene>
    <name evidence="4" type="ORF">SAMN05443547_1609</name>
</gene>
<dbReference type="AlphaFoldDB" id="A0A1M7ZWH9"/>
<dbReference type="STRING" id="416016.SAMN05443547_1609"/>
<dbReference type="Gene3D" id="2.80.10.50">
    <property type="match status" value="3"/>
</dbReference>
<dbReference type="InterPro" id="IPR013431">
    <property type="entry name" value="Delta_60_rpt"/>
</dbReference>
<protein>
    <submittedName>
        <fullName evidence="4">Delta-60 repeat domain-containing protein/Por secretion system C-terminal sorting domain-containing protein</fullName>
    </submittedName>
</protein>
<name>A0A1M7ZWH9_9FLAO</name>
<dbReference type="Pfam" id="PF18962">
    <property type="entry name" value="Por_Secre_tail"/>
    <property type="match status" value="1"/>
</dbReference>
<keyword evidence="1 2" id="KW-0732">Signal</keyword>
<organism evidence="4 5">
    <name type="scientific">Flavobacterium cucumis</name>
    <dbReference type="NCBI Taxonomy" id="416016"/>
    <lineage>
        <taxon>Bacteria</taxon>
        <taxon>Pseudomonadati</taxon>
        <taxon>Bacteroidota</taxon>
        <taxon>Flavobacteriia</taxon>
        <taxon>Flavobacteriales</taxon>
        <taxon>Flavobacteriaceae</taxon>
        <taxon>Flavobacterium</taxon>
    </lineage>
</organism>
<accession>A0A1M7ZWH9</accession>
<evidence type="ECO:0000313" key="4">
    <source>
        <dbReference type="EMBL" id="SHO73254.1"/>
    </source>
</evidence>
<sequence>MIKKILFSCITLVTLEVALAQDGSLDATFDVGLGTDANIETTALQPDGKILIGGTFSSYNGVTQNRIARLNSDGSLDNSFNAGGIGANNSVNSIIVQPDGKILICGAFEFYNNIPVSKIIRLNSDGSLDSSFTNSTISSNYIYNMALQSDGKILIATQYDNMFRRIERLNSNGSLDATFNLGVGSNLDILSIVTLSDGKILIGGNFTSYNSVSTGNIAKLNSDGTLDTSFNSGTGFNGYVHKMVVQSDNKILVGGYFSNYNGTNVNNFTRINPDGSIDNSFNTGTGTSNYVLSIAIQSDNKILIGGGFYVYNGLPITQLARINQDGSLDSGFSPGSGPSGPIFSILIPSNEKAIVAGNFTTYNSADRRRIARILANSTPLSIDDPKMTTLKYYPNPIEDTFYIESQNQINNITMTNLLGQKLLTLEGNDNSIEVQVAQLPLGVYEVNVVSGEKTESFKVIKK</sequence>
<dbReference type="SUPFAM" id="SSF50998">
    <property type="entry name" value="Quinoprotein alcohol dehydrogenase-like"/>
    <property type="match status" value="1"/>
</dbReference>
<evidence type="ECO:0000313" key="5">
    <source>
        <dbReference type="Proteomes" id="UP000184611"/>
    </source>
</evidence>
<feature type="domain" description="Secretion system C-terminal sorting" evidence="3">
    <location>
        <begin position="393"/>
        <end position="459"/>
    </location>
</feature>
<keyword evidence="5" id="KW-1185">Reference proteome</keyword>
<dbReference type="OrthoDB" id="9805017at2"/>
<dbReference type="NCBIfam" id="TIGR02608">
    <property type="entry name" value="delta_60_rpt"/>
    <property type="match status" value="6"/>
</dbReference>
<evidence type="ECO:0000259" key="3">
    <source>
        <dbReference type="Pfam" id="PF18962"/>
    </source>
</evidence>
<dbReference type="SUPFAM" id="SSF63829">
    <property type="entry name" value="Calcium-dependent phosphotriesterase"/>
    <property type="match status" value="1"/>
</dbReference>
<dbReference type="InterPro" id="IPR026444">
    <property type="entry name" value="Secre_tail"/>
</dbReference>
<dbReference type="RefSeq" id="WP_073583166.1">
    <property type="nucleotide sequence ID" value="NZ_CBCSEA010000006.1"/>
</dbReference>
<dbReference type="Pfam" id="PF17164">
    <property type="entry name" value="DUF5122"/>
    <property type="match status" value="7"/>
</dbReference>
<dbReference type="InterPro" id="IPR011047">
    <property type="entry name" value="Quinoprotein_ADH-like_sf"/>
</dbReference>
<dbReference type="NCBIfam" id="TIGR04183">
    <property type="entry name" value="Por_Secre_tail"/>
    <property type="match status" value="1"/>
</dbReference>
<evidence type="ECO:0000256" key="1">
    <source>
        <dbReference type="ARBA" id="ARBA00022729"/>
    </source>
</evidence>
<evidence type="ECO:0000256" key="2">
    <source>
        <dbReference type="SAM" id="SignalP"/>
    </source>
</evidence>
<feature type="signal peptide" evidence="2">
    <location>
        <begin position="1"/>
        <end position="20"/>
    </location>
</feature>
<dbReference type="EMBL" id="FRYK01000002">
    <property type="protein sequence ID" value="SHO73254.1"/>
    <property type="molecule type" value="Genomic_DNA"/>
</dbReference>